<organism evidence="2 3">
    <name type="scientific">Enterococcus alishanensis</name>
    <dbReference type="NCBI Taxonomy" id="1303817"/>
    <lineage>
        <taxon>Bacteria</taxon>
        <taxon>Bacillati</taxon>
        <taxon>Bacillota</taxon>
        <taxon>Bacilli</taxon>
        <taxon>Lactobacillales</taxon>
        <taxon>Enterococcaceae</taxon>
        <taxon>Enterococcus</taxon>
    </lineage>
</organism>
<dbReference type="EMBL" id="JAHUZB010000003">
    <property type="protein sequence ID" value="MBV7391081.1"/>
    <property type="molecule type" value="Genomic_DNA"/>
</dbReference>
<proteinExistence type="predicted"/>
<name>A0ABS6TDT4_9ENTE</name>
<dbReference type="InterPro" id="IPR056906">
    <property type="entry name" value="ORF2/G2P_dom"/>
</dbReference>
<accession>A0ABS6TDT4</accession>
<dbReference type="Proteomes" id="UP000774130">
    <property type="component" value="Unassembled WGS sequence"/>
</dbReference>
<sequence>MFIQEKRLSIDDYQEVDIIPLSNTSRKKTKKRKEILPRPAQANNNDKRSRRYFGLLAKGNFKKGDYYGTYTFSKKYLPSNPEEAKKIFKDTFIRKVRYQFKKVGKELKYLFVMEYQEDEDGNSIERIHFHFLMCSGISRDVVEDCWSVGRGKKKESLGRRNTKLIQPDSDGIQALVNYLKKKPRWKKGVKTWSGSRNLEKPVKQVNNNKYSRRKVEKFSLSNDYGFDYFEKEYAKYHITSIEPVYNDRKGWHIYLQMIKR</sequence>
<gene>
    <name evidence="2" type="ORF">KUA55_10340</name>
</gene>
<protein>
    <recommendedName>
        <fullName evidence="1">Replication-associated protein ORF2/G2P domain-containing protein</fullName>
    </recommendedName>
</protein>
<evidence type="ECO:0000313" key="2">
    <source>
        <dbReference type="EMBL" id="MBV7391081.1"/>
    </source>
</evidence>
<evidence type="ECO:0000313" key="3">
    <source>
        <dbReference type="Proteomes" id="UP000774130"/>
    </source>
</evidence>
<keyword evidence="3" id="KW-1185">Reference proteome</keyword>
<comment type="caution">
    <text evidence="2">The sequence shown here is derived from an EMBL/GenBank/DDBJ whole genome shotgun (WGS) entry which is preliminary data.</text>
</comment>
<dbReference type="Pfam" id="PF23343">
    <property type="entry name" value="REP_ORF2-G2P"/>
    <property type="match status" value="1"/>
</dbReference>
<evidence type="ECO:0000259" key="1">
    <source>
        <dbReference type="Pfam" id="PF23343"/>
    </source>
</evidence>
<dbReference type="RefSeq" id="WP_218326114.1">
    <property type="nucleotide sequence ID" value="NZ_JAHUZB010000003.1"/>
</dbReference>
<reference evidence="2 3" key="1">
    <citation type="submission" date="2021-06" db="EMBL/GenBank/DDBJ databases">
        <title>Enterococcus alishanensis sp. nov., a novel lactic acid bacterium isolated from fresh coffee beans.</title>
        <authorList>
            <person name="Chen Y.-S."/>
        </authorList>
    </citation>
    <scope>NUCLEOTIDE SEQUENCE [LARGE SCALE GENOMIC DNA]</scope>
    <source>
        <strain evidence="2 3">ALS3</strain>
    </source>
</reference>
<feature type="domain" description="Replication-associated protein ORF2/G2P" evidence="1">
    <location>
        <begin position="67"/>
        <end position="182"/>
    </location>
</feature>